<keyword evidence="1" id="KW-1133">Transmembrane helix</keyword>
<keyword evidence="3" id="KW-1185">Reference proteome</keyword>
<dbReference type="Proteomes" id="UP001180825">
    <property type="component" value="Unassembled WGS sequence"/>
</dbReference>
<feature type="transmembrane region" description="Helical" evidence="1">
    <location>
        <begin position="50"/>
        <end position="68"/>
    </location>
</feature>
<proteinExistence type="predicted"/>
<reference evidence="2 3" key="1">
    <citation type="submission" date="2023-07" db="EMBL/GenBank/DDBJ databases">
        <title>Sorghum-associated microbial communities from plants grown in Nebraska, USA.</title>
        <authorList>
            <person name="Schachtman D."/>
        </authorList>
    </citation>
    <scope>NUCLEOTIDE SEQUENCE [LARGE SCALE GENOMIC DNA]</scope>
    <source>
        <strain evidence="2 3">BE316</strain>
    </source>
</reference>
<name>A0ABU2AFR7_9BURK</name>
<accession>A0ABU2AFR7</accession>
<keyword evidence="1" id="KW-0472">Membrane</keyword>
<dbReference type="RefSeq" id="WP_310332827.1">
    <property type="nucleotide sequence ID" value="NZ_JAVDXV010000011.1"/>
</dbReference>
<feature type="transmembrane region" description="Helical" evidence="1">
    <location>
        <begin position="23"/>
        <end position="44"/>
    </location>
</feature>
<protein>
    <recommendedName>
        <fullName evidence="4">PrgI family protein</fullName>
    </recommendedName>
</protein>
<evidence type="ECO:0000256" key="1">
    <source>
        <dbReference type="SAM" id="Phobius"/>
    </source>
</evidence>
<comment type="caution">
    <text evidence="2">The sequence shown here is derived from an EMBL/GenBank/DDBJ whole genome shotgun (WGS) entry which is preliminary data.</text>
</comment>
<gene>
    <name evidence="2" type="ORF">J2X21_004992</name>
</gene>
<organism evidence="2 3">
    <name type="scientific">Roseateles asaccharophilus</name>
    <dbReference type="NCBI Taxonomy" id="582607"/>
    <lineage>
        <taxon>Bacteria</taxon>
        <taxon>Pseudomonadati</taxon>
        <taxon>Pseudomonadota</taxon>
        <taxon>Betaproteobacteria</taxon>
        <taxon>Burkholderiales</taxon>
        <taxon>Sphaerotilaceae</taxon>
        <taxon>Roseateles</taxon>
    </lineage>
</organism>
<dbReference type="EMBL" id="JAVDXV010000011">
    <property type="protein sequence ID" value="MDR7335825.1"/>
    <property type="molecule type" value="Genomic_DNA"/>
</dbReference>
<sequence length="81" mass="8728">MPFYPPDQLPPMKRRPVVPSRRLKAVFVVGGTLLGTVSAVLLVWQFGSALAWLAIPCAAGMGWGLASLPCHFPGRGGRVLW</sequence>
<evidence type="ECO:0000313" key="2">
    <source>
        <dbReference type="EMBL" id="MDR7335825.1"/>
    </source>
</evidence>
<keyword evidence="1" id="KW-0812">Transmembrane</keyword>
<evidence type="ECO:0008006" key="4">
    <source>
        <dbReference type="Google" id="ProtNLM"/>
    </source>
</evidence>
<evidence type="ECO:0000313" key="3">
    <source>
        <dbReference type="Proteomes" id="UP001180825"/>
    </source>
</evidence>